<keyword evidence="5 11" id="KW-0812">Transmembrane</keyword>
<feature type="domain" description="TonB-dependent receptor plug" evidence="16">
    <location>
        <begin position="50"/>
        <end position="160"/>
    </location>
</feature>
<keyword evidence="4 11" id="KW-1134">Transmembrane beta strand</keyword>
<dbReference type="InterPro" id="IPR000531">
    <property type="entry name" value="Beta-barrel_TonB"/>
</dbReference>
<evidence type="ECO:0000256" key="3">
    <source>
        <dbReference type="ARBA" id="ARBA00022448"/>
    </source>
</evidence>
<evidence type="ECO:0000256" key="12">
    <source>
        <dbReference type="PROSITE-ProRule" id="PRU10144"/>
    </source>
</evidence>
<feature type="short sequence motif" description="TonB C-terminal box" evidence="12">
    <location>
        <begin position="722"/>
        <end position="739"/>
    </location>
</feature>
<dbReference type="PANTHER" id="PTHR30069:SF29">
    <property type="entry name" value="HEMOGLOBIN AND HEMOGLOBIN-HAPTOGLOBIN-BINDING PROTEIN 1-RELATED"/>
    <property type="match status" value="1"/>
</dbReference>
<dbReference type="PROSITE" id="PS01156">
    <property type="entry name" value="TONB_DEPENDENT_REC_2"/>
    <property type="match status" value="1"/>
</dbReference>
<evidence type="ECO:0000256" key="4">
    <source>
        <dbReference type="ARBA" id="ARBA00022452"/>
    </source>
</evidence>
<accession>A0A1M5VYV1</accession>
<dbReference type="EMBL" id="FQXG01000004">
    <property type="protein sequence ID" value="SHH80499.1"/>
    <property type="molecule type" value="Genomic_DNA"/>
</dbReference>
<evidence type="ECO:0000259" key="16">
    <source>
        <dbReference type="Pfam" id="PF07715"/>
    </source>
</evidence>
<keyword evidence="6 14" id="KW-0732">Signal</keyword>
<evidence type="ECO:0000313" key="18">
    <source>
        <dbReference type="Proteomes" id="UP000184268"/>
    </source>
</evidence>
<dbReference type="NCBIfam" id="TIGR01786">
    <property type="entry name" value="TonB-hemlactrns"/>
    <property type="match status" value="1"/>
</dbReference>
<dbReference type="InterPro" id="IPR012910">
    <property type="entry name" value="Plug_dom"/>
</dbReference>
<dbReference type="InterPro" id="IPR039426">
    <property type="entry name" value="TonB-dep_rcpt-like"/>
</dbReference>
<sequence length="739" mass="82391">MKCTQLSLVSLAVASAFTAPSVLAEEAEPQHRQATEVMVVSGSRLEQSLDSVAGSVVVIDEEAIQRNMSTDFSSLFRNEAAVDVKGGAGKPTSVTIRGIGGNRVMMVKDGVRVNNQYSSPLGPGAEGTGRGLIEVEGLKQVEVVKAAASTMYGSDALGGVVVMNTKDASDYLMGETGYFSANAGYTGLNNEYTAGFTLAHAFGDFEHLVSYQRREGEEQQNYDETLPDSDLTTDSLLVKSKYYINDTSNIQLTLDYLNQQLDRWEQDWNSTGNNMRSIDYDRQTEVFNGSLRYRSDKATVAHDAMDITLYYGMTDQTEHRDYYWGEQGTIGRDKYEVRDYEFTEERYGLASTFSKFIGSDNYGHNITYGVDVEQSEMSRPRDYQVLNNGMWQPSDTDLFAFADTESLRVGGFIQDDILLMDGKLNLVAGLRYDYYRNTPDQQQAADAGRDPANFEQMSEGFWSPKIGMVYHMSDDVSVYAQYAYGHMMPTADVKWGELEIKDGAMPLVKVLPNYDLKSEQSNTLEIGVRGNHRDTSYELTGFYTQVEDFIDWEFVGMTGVGKPDSLEYRYINRKEVTLYGFEAQASHWFSNNFQVFGNIAYTHGEDENGDYLNTVSPTKGTVGANYYTELAGRSADMGLAVRFADKMDRTTDLDVVPGNDFYNRVYTTAGYALVDLTANMELTQNLSLRAGVFNLFDKEYIDYADVAGQAQALLEAAGTVESDLTQPGRYFNVSVKLAF</sequence>
<keyword evidence="7 13" id="KW-0798">TonB box</keyword>
<dbReference type="InterPro" id="IPR036942">
    <property type="entry name" value="Beta-barrel_TonB_sf"/>
</dbReference>
<evidence type="ECO:0000256" key="7">
    <source>
        <dbReference type="ARBA" id="ARBA00023077"/>
    </source>
</evidence>
<evidence type="ECO:0000256" key="13">
    <source>
        <dbReference type="RuleBase" id="RU003357"/>
    </source>
</evidence>
<evidence type="ECO:0000256" key="8">
    <source>
        <dbReference type="ARBA" id="ARBA00023136"/>
    </source>
</evidence>
<feature type="signal peptide" evidence="14">
    <location>
        <begin position="1"/>
        <end position="24"/>
    </location>
</feature>
<evidence type="ECO:0000256" key="10">
    <source>
        <dbReference type="ARBA" id="ARBA00023237"/>
    </source>
</evidence>
<dbReference type="GO" id="GO:0015232">
    <property type="term" value="F:heme transmembrane transporter activity"/>
    <property type="evidence" value="ECO:0007669"/>
    <property type="project" value="InterPro"/>
</dbReference>
<evidence type="ECO:0000256" key="11">
    <source>
        <dbReference type="PROSITE-ProRule" id="PRU01360"/>
    </source>
</evidence>
<dbReference type="Gene3D" id="2.40.170.20">
    <property type="entry name" value="TonB-dependent receptor, beta-barrel domain"/>
    <property type="match status" value="1"/>
</dbReference>
<evidence type="ECO:0000256" key="2">
    <source>
        <dbReference type="ARBA" id="ARBA00008143"/>
    </source>
</evidence>
<reference evidence="17 18" key="1">
    <citation type="submission" date="2016-11" db="EMBL/GenBank/DDBJ databases">
        <authorList>
            <person name="Jaros S."/>
            <person name="Januszkiewicz K."/>
            <person name="Wedrychowicz H."/>
        </authorList>
    </citation>
    <scope>NUCLEOTIDE SEQUENCE [LARGE SCALE GENOMIC DNA]</scope>
    <source>
        <strain evidence="17 18">DSM 16917</strain>
    </source>
</reference>
<dbReference type="GO" id="GO:0015344">
    <property type="term" value="F:siderophore uptake transmembrane transporter activity"/>
    <property type="evidence" value="ECO:0007669"/>
    <property type="project" value="TreeGrafter"/>
</dbReference>
<feature type="chain" id="PRO_5009914550" evidence="14">
    <location>
        <begin position="25"/>
        <end position="739"/>
    </location>
</feature>
<keyword evidence="8 11" id="KW-0472">Membrane</keyword>
<dbReference type="AlphaFoldDB" id="A0A1M5VYV1"/>
<keyword evidence="3 11" id="KW-0813">Transport</keyword>
<dbReference type="PROSITE" id="PS52016">
    <property type="entry name" value="TONB_DEPENDENT_REC_3"/>
    <property type="match status" value="1"/>
</dbReference>
<dbReference type="InterPro" id="IPR037066">
    <property type="entry name" value="Plug_dom_sf"/>
</dbReference>
<organism evidence="17 18">
    <name type="scientific">Ferrimonas marina</name>
    <dbReference type="NCBI Taxonomy" id="299255"/>
    <lineage>
        <taxon>Bacteria</taxon>
        <taxon>Pseudomonadati</taxon>
        <taxon>Pseudomonadota</taxon>
        <taxon>Gammaproteobacteria</taxon>
        <taxon>Alteromonadales</taxon>
        <taxon>Ferrimonadaceae</taxon>
        <taxon>Ferrimonas</taxon>
    </lineage>
</organism>
<evidence type="ECO:0000256" key="5">
    <source>
        <dbReference type="ARBA" id="ARBA00022692"/>
    </source>
</evidence>
<dbReference type="SUPFAM" id="SSF56935">
    <property type="entry name" value="Porins"/>
    <property type="match status" value="1"/>
</dbReference>
<dbReference type="Gene3D" id="2.170.130.10">
    <property type="entry name" value="TonB-dependent receptor, plug domain"/>
    <property type="match status" value="1"/>
</dbReference>
<keyword evidence="18" id="KW-1185">Reference proteome</keyword>
<dbReference type="InterPro" id="IPR011276">
    <property type="entry name" value="TonB_haem/Hb_rcpt"/>
</dbReference>
<dbReference type="STRING" id="299255.SAMN02745129_3074"/>
<dbReference type="CDD" id="cd01347">
    <property type="entry name" value="ligand_gated_channel"/>
    <property type="match status" value="1"/>
</dbReference>
<comment type="subcellular location">
    <subcellularLocation>
        <location evidence="1 11">Cell outer membrane</location>
        <topology evidence="1 11">Multi-pass membrane protein</topology>
    </subcellularLocation>
</comment>
<dbReference type="NCBIfam" id="TIGR01785">
    <property type="entry name" value="TonB-hemin"/>
    <property type="match status" value="1"/>
</dbReference>
<proteinExistence type="inferred from homology"/>
<dbReference type="InterPro" id="IPR010949">
    <property type="entry name" value="TonB_Hb/transfer/lactofer_rcpt"/>
</dbReference>
<dbReference type="Pfam" id="PF00593">
    <property type="entry name" value="TonB_dep_Rec_b-barrel"/>
    <property type="match status" value="1"/>
</dbReference>
<evidence type="ECO:0000259" key="15">
    <source>
        <dbReference type="Pfam" id="PF00593"/>
    </source>
</evidence>
<dbReference type="Pfam" id="PF07715">
    <property type="entry name" value="Plug"/>
    <property type="match status" value="1"/>
</dbReference>
<name>A0A1M5VYV1_9GAMM</name>
<gene>
    <name evidence="17" type="ORF">SAMN02745129_3074</name>
</gene>
<keyword evidence="9 17" id="KW-0675">Receptor</keyword>
<dbReference type="InterPro" id="IPR010917">
    <property type="entry name" value="TonB_rcpt_CS"/>
</dbReference>
<dbReference type="GO" id="GO:0009279">
    <property type="term" value="C:cell outer membrane"/>
    <property type="evidence" value="ECO:0007669"/>
    <property type="project" value="UniProtKB-SubCell"/>
</dbReference>
<evidence type="ECO:0000256" key="6">
    <source>
        <dbReference type="ARBA" id="ARBA00022729"/>
    </source>
</evidence>
<dbReference type="RefSeq" id="WP_067664276.1">
    <property type="nucleotide sequence ID" value="NZ_FQXG01000004.1"/>
</dbReference>
<evidence type="ECO:0000313" key="17">
    <source>
        <dbReference type="EMBL" id="SHH80499.1"/>
    </source>
</evidence>
<protein>
    <submittedName>
        <fullName evidence="17">Hemoglobin/transferrin/lactoferrin receptor protein</fullName>
    </submittedName>
</protein>
<evidence type="ECO:0000256" key="14">
    <source>
        <dbReference type="SAM" id="SignalP"/>
    </source>
</evidence>
<dbReference type="Proteomes" id="UP000184268">
    <property type="component" value="Unassembled WGS sequence"/>
</dbReference>
<evidence type="ECO:0000256" key="9">
    <source>
        <dbReference type="ARBA" id="ARBA00023170"/>
    </source>
</evidence>
<evidence type="ECO:0000256" key="1">
    <source>
        <dbReference type="ARBA" id="ARBA00004571"/>
    </source>
</evidence>
<dbReference type="GO" id="GO:0044718">
    <property type="term" value="P:siderophore transmembrane transport"/>
    <property type="evidence" value="ECO:0007669"/>
    <property type="project" value="TreeGrafter"/>
</dbReference>
<dbReference type="PANTHER" id="PTHR30069">
    <property type="entry name" value="TONB-DEPENDENT OUTER MEMBRANE RECEPTOR"/>
    <property type="match status" value="1"/>
</dbReference>
<keyword evidence="10 11" id="KW-0998">Cell outer membrane</keyword>
<feature type="domain" description="TonB-dependent receptor-like beta-barrel" evidence="15">
    <location>
        <begin position="255"/>
        <end position="695"/>
    </location>
</feature>
<dbReference type="OrthoDB" id="9764669at2"/>
<comment type="similarity">
    <text evidence="2">Belongs to the TonB-dependent receptor family. Hemoglobin/haptoglobin binding protein subfamily.</text>
</comment>